<keyword evidence="5" id="KW-1185">Reference proteome</keyword>
<gene>
    <name evidence="4" type="ORF">M9979_07035</name>
</gene>
<sequence>MTTGTTRMIAAALLMSGASSVSAQSDPVRQTKAPFRDAFRQLEGEAWPTPTDYRTASGAPGSRYWQQKVDYRMQVRLDEVAKTVSGRATITYKNNSPDRLPYLWLLLDQNVFRRDSIAERTQGAGRADEISLSALTRVQRYKSWDGGFTLGAVRDASGRALPHTTVDTLLRVDLPGGLAPGASTSFTIDWSYPMIESKVIGGRDGYECFTKPGEDGNCIFLGAQWFPRLARYTDYEGWHNKAFLGAGEFTLEFGDYDVSVTVPDDHVVAATGELTNAASVLSAAQRARLAEARTASDPVYVVTPAEALSAERGRPSGEKTWSFHADNVRDFAWASSRKFVWDAMGVRQDDAAQPLVMAMSFFPKEARPLWDAWSTKAIAHTIQVYSSFSFPYPYPKAQSINGPVGGMEYPMMTFNGPRPTKDRKTGDLTYTERTKAGLIGVVIHEIGHSYFPMIVNSDERQWTWMDEGLNTFLQFQAEKRWAKDFPSRRGEPKDIVEYMVSQNQVPIMTQSDSLLQFGANGYAKPATALTILRETVLGRDLFDKAFRDYATRWRFKGPTPFDFFRTMEESSGVDLDWFWRGWFYSTDHVDIALDGVTAGKVEPADPDTLAARRRSAEGAEPPSLTASRNTGATVVERDPSVRDYYDATDRLAPTARARAKATDTRKELTADERAARDFDETFYRFSFRNVGGLVMPVIMKLDFTDGSTETVRIPAEIWRQNSERVAWSFTTPKTLRKAEVDPLWETADADRGNNIYEGSGYPRTMKVTTPDSASGDDRIRDDNLKVLPDSLQTYPATRKDDAPTAPAGGVTPPPANAPAAPKAEPAPAAPPPADAPRGNRP</sequence>
<dbReference type="Proteomes" id="UP001139486">
    <property type="component" value="Unassembled WGS sequence"/>
</dbReference>
<dbReference type="InterPro" id="IPR027268">
    <property type="entry name" value="Peptidase_M4/M1_CTD_sf"/>
</dbReference>
<dbReference type="InterPro" id="IPR050344">
    <property type="entry name" value="Peptidase_M1_aminopeptidases"/>
</dbReference>
<dbReference type="PANTHER" id="PTHR11533:SF174">
    <property type="entry name" value="PUROMYCIN-SENSITIVE AMINOPEPTIDASE-RELATED"/>
    <property type="match status" value="1"/>
</dbReference>
<dbReference type="CDD" id="cd09604">
    <property type="entry name" value="M1_APN_like"/>
    <property type="match status" value="1"/>
</dbReference>
<accession>A0A9X2HNX6</accession>
<dbReference type="SUPFAM" id="SSF55486">
    <property type="entry name" value="Metalloproteases ('zincins'), catalytic domain"/>
    <property type="match status" value="1"/>
</dbReference>
<dbReference type="GO" id="GO:0005737">
    <property type="term" value="C:cytoplasm"/>
    <property type="evidence" value="ECO:0007669"/>
    <property type="project" value="TreeGrafter"/>
</dbReference>
<proteinExistence type="predicted"/>
<organism evidence="4 5">
    <name type="scientific">Sphingomonas liriopis</name>
    <dbReference type="NCBI Taxonomy" id="2949094"/>
    <lineage>
        <taxon>Bacteria</taxon>
        <taxon>Pseudomonadati</taxon>
        <taxon>Pseudomonadota</taxon>
        <taxon>Alphaproteobacteria</taxon>
        <taxon>Sphingomonadales</taxon>
        <taxon>Sphingomonadaceae</taxon>
        <taxon>Sphingomonas</taxon>
    </lineage>
</organism>
<dbReference type="Gene3D" id="1.10.390.10">
    <property type="entry name" value="Neutral Protease Domain 2"/>
    <property type="match status" value="1"/>
</dbReference>
<dbReference type="RefSeq" id="WP_254288632.1">
    <property type="nucleotide sequence ID" value="NZ_JAMLDY010000007.1"/>
</dbReference>
<feature type="domain" description="Peptidase M1 membrane alanine aminopeptidase" evidence="3">
    <location>
        <begin position="382"/>
        <end position="582"/>
    </location>
</feature>
<dbReference type="PANTHER" id="PTHR11533">
    <property type="entry name" value="PROTEASE M1 ZINC METALLOPROTEASE"/>
    <property type="match status" value="1"/>
</dbReference>
<evidence type="ECO:0000313" key="4">
    <source>
        <dbReference type="EMBL" id="MCP3734626.1"/>
    </source>
</evidence>
<reference evidence="4" key="1">
    <citation type="submission" date="2022-05" db="EMBL/GenBank/DDBJ databases">
        <title>Sphingomonas sp. strain RP10 Genome sequencing and assembly.</title>
        <authorList>
            <person name="Kim I."/>
        </authorList>
    </citation>
    <scope>NUCLEOTIDE SEQUENCE</scope>
    <source>
        <strain evidence="4">RP10</strain>
    </source>
</reference>
<dbReference type="GO" id="GO:0042277">
    <property type="term" value="F:peptide binding"/>
    <property type="evidence" value="ECO:0007669"/>
    <property type="project" value="TreeGrafter"/>
</dbReference>
<feature type="compositionally biased region" description="Basic and acidic residues" evidence="1">
    <location>
        <begin position="775"/>
        <end position="784"/>
    </location>
</feature>
<feature type="signal peptide" evidence="2">
    <location>
        <begin position="1"/>
        <end position="23"/>
    </location>
</feature>
<feature type="compositionally biased region" description="Low complexity" evidence="1">
    <location>
        <begin position="817"/>
        <end position="826"/>
    </location>
</feature>
<evidence type="ECO:0000256" key="1">
    <source>
        <dbReference type="SAM" id="MobiDB-lite"/>
    </source>
</evidence>
<name>A0A9X2HNX6_9SPHN</name>
<dbReference type="EMBL" id="JAMLDY010000007">
    <property type="protein sequence ID" value="MCP3734626.1"/>
    <property type="molecule type" value="Genomic_DNA"/>
</dbReference>
<protein>
    <submittedName>
        <fullName evidence="4">M1 family metallopeptidase</fullName>
    </submittedName>
</protein>
<dbReference type="AlphaFoldDB" id="A0A9X2HNX6"/>
<dbReference type="GO" id="GO:0043171">
    <property type="term" value="P:peptide catabolic process"/>
    <property type="evidence" value="ECO:0007669"/>
    <property type="project" value="TreeGrafter"/>
</dbReference>
<keyword evidence="2" id="KW-0732">Signal</keyword>
<comment type="caution">
    <text evidence="4">The sequence shown here is derived from an EMBL/GenBank/DDBJ whole genome shotgun (WGS) entry which is preliminary data.</text>
</comment>
<evidence type="ECO:0000313" key="5">
    <source>
        <dbReference type="Proteomes" id="UP001139486"/>
    </source>
</evidence>
<dbReference type="Pfam" id="PF01433">
    <property type="entry name" value="Peptidase_M1"/>
    <property type="match status" value="1"/>
</dbReference>
<dbReference type="InterPro" id="IPR014782">
    <property type="entry name" value="Peptidase_M1_dom"/>
</dbReference>
<feature type="chain" id="PRO_5040981846" evidence="2">
    <location>
        <begin position="24"/>
        <end position="841"/>
    </location>
</feature>
<dbReference type="GO" id="GO:0005615">
    <property type="term" value="C:extracellular space"/>
    <property type="evidence" value="ECO:0007669"/>
    <property type="project" value="TreeGrafter"/>
</dbReference>
<evidence type="ECO:0000259" key="3">
    <source>
        <dbReference type="Pfam" id="PF01433"/>
    </source>
</evidence>
<dbReference type="GO" id="GO:0008270">
    <property type="term" value="F:zinc ion binding"/>
    <property type="evidence" value="ECO:0007669"/>
    <property type="project" value="InterPro"/>
</dbReference>
<dbReference type="GO" id="GO:0016020">
    <property type="term" value="C:membrane"/>
    <property type="evidence" value="ECO:0007669"/>
    <property type="project" value="TreeGrafter"/>
</dbReference>
<evidence type="ECO:0000256" key="2">
    <source>
        <dbReference type="SAM" id="SignalP"/>
    </source>
</evidence>
<dbReference type="GO" id="GO:0070006">
    <property type="term" value="F:metalloaminopeptidase activity"/>
    <property type="evidence" value="ECO:0007669"/>
    <property type="project" value="TreeGrafter"/>
</dbReference>
<feature type="region of interest" description="Disordered" evidence="1">
    <location>
        <begin position="750"/>
        <end position="841"/>
    </location>
</feature>
<feature type="region of interest" description="Disordered" evidence="1">
    <location>
        <begin position="611"/>
        <end position="632"/>
    </location>
</feature>